<feature type="compositionally biased region" description="Low complexity" evidence="21">
    <location>
        <begin position="555"/>
        <end position="579"/>
    </location>
</feature>
<dbReference type="GO" id="GO:0005524">
    <property type="term" value="F:ATP binding"/>
    <property type="evidence" value="ECO:0007669"/>
    <property type="project" value="UniProtKB-UniRule"/>
</dbReference>
<evidence type="ECO:0000256" key="21">
    <source>
        <dbReference type="SAM" id="MobiDB-lite"/>
    </source>
</evidence>
<dbReference type="GO" id="GO:0007165">
    <property type="term" value="P:signal transduction"/>
    <property type="evidence" value="ECO:0007669"/>
    <property type="project" value="InterPro"/>
</dbReference>
<feature type="domain" description="REM-1" evidence="24">
    <location>
        <begin position="226"/>
        <end position="303"/>
    </location>
</feature>
<dbReference type="Gene3D" id="3.30.200.20">
    <property type="entry name" value="Phosphorylase Kinase, domain 1"/>
    <property type="match status" value="1"/>
</dbReference>
<dbReference type="FunFam" id="3.30.200.20:FF:000058">
    <property type="entry name" value="Putative serine/threonine-protein kinase N2"/>
    <property type="match status" value="1"/>
</dbReference>
<comment type="catalytic activity">
    <reaction evidence="17">
        <text>L-threonyl-[protein] + ATP = O-phospho-L-threonyl-[protein] + ADP + H(+)</text>
        <dbReference type="Rhea" id="RHEA:46608"/>
        <dbReference type="Rhea" id="RHEA-COMP:11060"/>
        <dbReference type="Rhea" id="RHEA-COMP:11605"/>
        <dbReference type="ChEBI" id="CHEBI:15378"/>
        <dbReference type="ChEBI" id="CHEBI:30013"/>
        <dbReference type="ChEBI" id="CHEBI:30616"/>
        <dbReference type="ChEBI" id="CHEBI:61977"/>
        <dbReference type="ChEBI" id="CHEBI:456216"/>
        <dbReference type="EC" id="2.7.11.13"/>
    </reaction>
</comment>
<feature type="compositionally biased region" description="Basic and acidic residues" evidence="21">
    <location>
        <begin position="1"/>
        <end position="10"/>
    </location>
</feature>
<dbReference type="GO" id="GO:0031267">
    <property type="term" value="F:small GTPase binding"/>
    <property type="evidence" value="ECO:0007669"/>
    <property type="project" value="InterPro"/>
</dbReference>
<keyword evidence="7" id="KW-0963">Cytoplasm</keyword>
<feature type="region of interest" description="Disordered" evidence="21">
    <location>
        <begin position="524"/>
        <end position="724"/>
    </location>
</feature>
<evidence type="ECO:0000256" key="10">
    <source>
        <dbReference type="ARBA" id="ARBA00022679"/>
    </source>
</evidence>
<keyword evidence="9" id="KW-0597">Phosphoprotein</keyword>
<comment type="subcellular location">
    <subcellularLocation>
        <location evidence="4">Cleavage furrow</location>
    </subcellularLocation>
    <subcellularLocation>
        <location evidence="3">Cytoplasm</location>
    </subcellularLocation>
    <subcellularLocation>
        <location evidence="2">Midbody</location>
    </subcellularLocation>
    <subcellularLocation>
        <location evidence="1">Nucleus</location>
    </subcellularLocation>
</comment>
<dbReference type="PROSITE" id="PS50011">
    <property type="entry name" value="PROTEIN_KINASE_DOM"/>
    <property type="match status" value="1"/>
</dbReference>
<feature type="binding site" evidence="20">
    <location>
        <position position="758"/>
    </location>
    <ligand>
        <name>ATP</name>
        <dbReference type="ChEBI" id="CHEBI:30616"/>
    </ligand>
</feature>
<feature type="domain" description="REM-1" evidence="24">
    <location>
        <begin position="42"/>
        <end position="117"/>
    </location>
</feature>
<proteinExistence type="inferred from homology"/>
<dbReference type="CDD" id="cd11622">
    <property type="entry name" value="HR1_PKN_1"/>
    <property type="match status" value="1"/>
</dbReference>
<evidence type="ECO:0000256" key="6">
    <source>
        <dbReference type="ARBA" id="ARBA00012429"/>
    </source>
</evidence>
<comment type="catalytic activity">
    <reaction evidence="18">
        <text>L-seryl-[protein] + ATP = O-phospho-L-seryl-[protein] + ADP + H(+)</text>
        <dbReference type="Rhea" id="RHEA:17989"/>
        <dbReference type="Rhea" id="RHEA-COMP:9863"/>
        <dbReference type="Rhea" id="RHEA-COMP:11604"/>
        <dbReference type="ChEBI" id="CHEBI:15378"/>
        <dbReference type="ChEBI" id="CHEBI:29999"/>
        <dbReference type="ChEBI" id="CHEBI:30616"/>
        <dbReference type="ChEBI" id="CHEBI:83421"/>
        <dbReference type="ChEBI" id="CHEBI:456216"/>
        <dbReference type="EC" id="2.7.11.13"/>
    </reaction>
</comment>
<feature type="region of interest" description="Disordered" evidence="21">
    <location>
        <begin position="1"/>
        <end position="48"/>
    </location>
</feature>
<evidence type="ECO:0000256" key="12">
    <source>
        <dbReference type="ARBA" id="ARBA00022741"/>
    </source>
</evidence>
<evidence type="ECO:0000256" key="4">
    <source>
        <dbReference type="ARBA" id="ARBA00004626"/>
    </source>
</evidence>
<dbReference type="GeneID" id="136816537"/>
<dbReference type="InterPro" id="IPR011072">
    <property type="entry name" value="HR1_rho-bd"/>
</dbReference>
<keyword evidence="26" id="KW-1185">Reference proteome</keyword>
<dbReference type="Pfam" id="PF02185">
    <property type="entry name" value="HR1"/>
    <property type="match status" value="3"/>
</dbReference>
<dbReference type="Gene3D" id="1.10.287.160">
    <property type="entry name" value="HR1 repeat"/>
    <property type="match status" value="3"/>
</dbReference>
<comment type="similarity">
    <text evidence="5">Belongs to the protein kinase superfamily. AGC Ser/Thr protein kinase family. PKC subfamily.</text>
</comment>
<name>A0A7M5XN76_9CNID</name>
<dbReference type="GO" id="GO:0005634">
    <property type="term" value="C:nucleus"/>
    <property type="evidence" value="ECO:0007669"/>
    <property type="project" value="UniProtKB-SubCell"/>
</dbReference>
<evidence type="ECO:0000313" key="25">
    <source>
        <dbReference type="EnsemblMetazoa" id="CLYHEMP024195.1"/>
    </source>
</evidence>
<dbReference type="SMART" id="SM00239">
    <property type="entry name" value="C2"/>
    <property type="match status" value="1"/>
</dbReference>
<evidence type="ECO:0000256" key="13">
    <source>
        <dbReference type="ARBA" id="ARBA00022777"/>
    </source>
</evidence>
<dbReference type="EC" id="2.7.11.13" evidence="6"/>
<dbReference type="GO" id="GO:0030496">
    <property type="term" value="C:midbody"/>
    <property type="evidence" value="ECO:0007669"/>
    <property type="project" value="UniProtKB-SubCell"/>
</dbReference>
<evidence type="ECO:0000256" key="16">
    <source>
        <dbReference type="ARBA" id="ARBA00023242"/>
    </source>
</evidence>
<dbReference type="InterPro" id="IPR000719">
    <property type="entry name" value="Prot_kinase_dom"/>
</dbReference>
<dbReference type="GO" id="GO:0005737">
    <property type="term" value="C:cytoplasm"/>
    <property type="evidence" value="ECO:0007669"/>
    <property type="project" value="UniProtKB-SubCell"/>
</dbReference>
<dbReference type="PROSITE" id="PS51860">
    <property type="entry name" value="REM_1"/>
    <property type="match status" value="2"/>
</dbReference>
<evidence type="ECO:0000256" key="3">
    <source>
        <dbReference type="ARBA" id="ARBA00004496"/>
    </source>
</evidence>
<dbReference type="RefSeq" id="XP_066928979.1">
    <property type="nucleotide sequence ID" value="XM_067072878.1"/>
</dbReference>
<reference evidence="25" key="1">
    <citation type="submission" date="2021-01" db="UniProtKB">
        <authorList>
            <consortium name="EnsemblMetazoa"/>
        </authorList>
    </citation>
    <scope>IDENTIFICATION</scope>
</reference>
<evidence type="ECO:0000259" key="22">
    <source>
        <dbReference type="PROSITE" id="PS50011"/>
    </source>
</evidence>
<keyword evidence="14 20" id="KW-0067">ATP-binding</keyword>
<evidence type="ECO:0000256" key="14">
    <source>
        <dbReference type="ARBA" id="ARBA00022840"/>
    </source>
</evidence>
<dbReference type="SUPFAM" id="SSF56112">
    <property type="entry name" value="Protein kinase-like (PK-like)"/>
    <property type="match status" value="1"/>
</dbReference>
<feature type="compositionally biased region" description="Polar residues" evidence="21">
    <location>
        <begin position="580"/>
        <end position="595"/>
    </location>
</feature>
<evidence type="ECO:0000256" key="7">
    <source>
        <dbReference type="ARBA" id="ARBA00022490"/>
    </source>
</evidence>
<dbReference type="FunFam" id="1.10.510.10:FF:000038">
    <property type="entry name" value="serine/threonine-protein kinase N2 isoform X1"/>
    <property type="match status" value="1"/>
</dbReference>
<dbReference type="Gene3D" id="1.10.510.10">
    <property type="entry name" value="Transferase(Phosphotransferase) domain 1"/>
    <property type="match status" value="1"/>
</dbReference>
<dbReference type="InterPro" id="IPR008271">
    <property type="entry name" value="Ser/Thr_kinase_AS"/>
</dbReference>
<dbReference type="InterPro" id="IPR017441">
    <property type="entry name" value="Protein_kinase_ATP_BS"/>
</dbReference>
<feature type="domain" description="Protein kinase" evidence="22">
    <location>
        <begin position="729"/>
        <end position="988"/>
    </location>
</feature>
<feature type="compositionally biased region" description="Pro residues" evidence="21">
    <location>
        <begin position="619"/>
        <end position="643"/>
    </location>
</feature>
<evidence type="ECO:0000256" key="20">
    <source>
        <dbReference type="PROSITE-ProRule" id="PRU10141"/>
    </source>
</evidence>
<evidence type="ECO:0000313" key="26">
    <source>
        <dbReference type="Proteomes" id="UP000594262"/>
    </source>
</evidence>
<dbReference type="PANTHER" id="PTHR24351">
    <property type="entry name" value="RIBOSOMAL PROTEIN S6 KINASE"/>
    <property type="match status" value="1"/>
</dbReference>
<sequence length="1056" mass="118762">MRSHLKELRRQSLPPTFFSKTNLKHPHLGLNNNSRRRCPSPDMSKEGDENVHVDTLRDTIKLEIRRELKIKEGAENLRKVSTDKRTLAQCQQAIKASSQKLDELHDHLQDLNAHISEEIVMASGAGDPGKEILSPQKSMIAYKEDITDHYGNNRMASLEKQLAIEMKVKQGAENMLQMLQGKDSKSKKMIAEAEQMLADSKVKIDAIKMSILREQQSEKNTPDTPNNRASLHEKSLEHRVDDIRHHIDIETRVAEGARNMLKHFLINSDKKGINEAEKTLVEATNKLDLLHMSLERRIAEINPAAAQVGIYNEKLLPSPKSRQRLKAAAVTGKLEVKVLGAEHLLESVPNRDPRKSNTIVASPDNKFRLSKRMSTSTYNSKTTDDSCLSDICAVLKLDNVDVGHSKWKSKEAHCWNETFNISLDKARELEIGVYYRDYRSLCGITFLKLVDFLDNQRHELKLSLEPVGTLRCEVTFFNPLVNRRPRLQRQKQLFPKAKGKHFLRAGDMNTNIATWARLLKRAAPPSSQSFSPNAGGGSMSNSDISLNSNEPTLVSSTSNIHSRSSSPGHHSASSSNHSSIQDISNAKNLSNQDLTRPTDRPTSRELPSLDAIQRHETPPAAPISPPSTSPPPPVESNISPPPRQTATPTTQTIAKEQKASIKSPSPPLDSQRPSSKSDPPKPTPAVPAHGKSSPKPELKSIGRNSGRKSAGRSPPPRRSRSLTMSVDQFRHISVLGRGHFGKVLLAEYKTTKELFAIKALKKGDIIFRDEVESLMSEKRIFEAANCVRHPFLVNLFACFQTKDHVCFVMEYAPGGDLMMHIHEEVFSEPRTMFYSGCVILGLQYLHDHEIVYRDLKLDNLLLDAEGYVKIADFGLCKEGMGFGQKTGTFCGTPEFLAPEVLTETSYTRSVDWWGLGVLIFEMLVGESPFPGDDEEEVFDSIVNDEVRYPRFLSNDSIALMRRLLRKNPDRRLGSSQRDAEDIKKQPFYKDMKWDSLLHRKLKAPFVPTVKHAEDVSNFDVEFTSEEPVLTPPRERKTLSTADQHMFSGFDYVANWC</sequence>
<evidence type="ECO:0000256" key="1">
    <source>
        <dbReference type="ARBA" id="ARBA00004123"/>
    </source>
</evidence>
<dbReference type="PROSITE" id="PS51285">
    <property type="entry name" value="AGC_KINASE_CTER"/>
    <property type="match status" value="1"/>
</dbReference>
<evidence type="ECO:0000256" key="8">
    <source>
        <dbReference type="ARBA" id="ARBA00022527"/>
    </source>
</evidence>
<dbReference type="InterPro" id="IPR037313">
    <property type="entry name" value="PKN_HR1_1"/>
</dbReference>
<dbReference type="Gene3D" id="2.60.40.150">
    <property type="entry name" value="C2 domain"/>
    <property type="match status" value="1"/>
</dbReference>
<dbReference type="PROSITE" id="PS00108">
    <property type="entry name" value="PROTEIN_KINASE_ST"/>
    <property type="match status" value="1"/>
</dbReference>
<dbReference type="Proteomes" id="UP000594262">
    <property type="component" value="Unplaced"/>
</dbReference>
<dbReference type="SUPFAM" id="SSF46585">
    <property type="entry name" value="HR1 repeat"/>
    <property type="match status" value="3"/>
</dbReference>
<evidence type="ECO:0000256" key="11">
    <source>
        <dbReference type="ARBA" id="ARBA00022737"/>
    </source>
</evidence>
<feature type="compositionally biased region" description="Basic residues" evidence="21">
    <location>
        <begin position="705"/>
        <end position="720"/>
    </location>
</feature>
<dbReference type="OrthoDB" id="63267at2759"/>
<organism evidence="25 26">
    <name type="scientific">Clytia hemisphaerica</name>
    <dbReference type="NCBI Taxonomy" id="252671"/>
    <lineage>
        <taxon>Eukaryota</taxon>
        <taxon>Metazoa</taxon>
        <taxon>Cnidaria</taxon>
        <taxon>Hydrozoa</taxon>
        <taxon>Hydroidolina</taxon>
        <taxon>Leptothecata</taxon>
        <taxon>Obeliida</taxon>
        <taxon>Clytiidae</taxon>
        <taxon>Clytia</taxon>
    </lineage>
</organism>
<dbReference type="CDD" id="cd05589">
    <property type="entry name" value="STKc_PKN"/>
    <property type="match status" value="1"/>
</dbReference>
<keyword evidence="13" id="KW-0418">Kinase</keyword>
<keyword evidence="10" id="KW-0808">Transferase</keyword>
<dbReference type="AlphaFoldDB" id="A0A7M5XN76"/>
<evidence type="ECO:0000259" key="23">
    <source>
        <dbReference type="PROSITE" id="PS51285"/>
    </source>
</evidence>
<dbReference type="EnsemblMetazoa" id="CLYHEMT024195.1">
    <property type="protein sequence ID" value="CLYHEMP024195.1"/>
    <property type="gene ID" value="CLYHEMG024195"/>
</dbReference>
<keyword evidence="15 19" id="KW-0175">Coiled coil</keyword>
<dbReference type="PROSITE" id="PS00107">
    <property type="entry name" value="PROTEIN_KINASE_ATP"/>
    <property type="match status" value="1"/>
</dbReference>
<protein>
    <recommendedName>
        <fullName evidence="6">protein kinase C</fullName>
        <ecNumber evidence="6">2.7.11.13</ecNumber>
    </recommendedName>
</protein>
<dbReference type="CDD" id="cd11623">
    <property type="entry name" value="HR1_PKN_2"/>
    <property type="match status" value="1"/>
</dbReference>
<dbReference type="InterPro" id="IPR036274">
    <property type="entry name" value="HR1_rpt_sf"/>
</dbReference>
<dbReference type="SMART" id="SM00133">
    <property type="entry name" value="S_TK_X"/>
    <property type="match status" value="1"/>
</dbReference>
<feature type="domain" description="AGC-kinase C-terminal" evidence="23">
    <location>
        <begin position="989"/>
        <end position="1056"/>
    </location>
</feature>
<evidence type="ECO:0000256" key="2">
    <source>
        <dbReference type="ARBA" id="ARBA00004214"/>
    </source>
</evidence>
<evidence type="ECO:0000256" key="5">
    <source>
        <dbReference type="ARBA" id="ARBA00005490"/>
    </source>
</evidence>
<feature type="compositionally biased region" description="Polar residues" evidence="21">
    <location>
        <begin position="539"/>
        <end position="554"/>
    </location>
</feature>
<evidence type="ECO:0000256" key="9">
    <source>
        <dbReference type="ARBA" id="ARBA00022553"/>
    </source>
</evidence>
<keyword evidence="16" id="KW-0539">Nucleus</keyword>
<dbReference type="GO" id="GO:0032154">
    <property type="term" value="C:cleavage furrow"/>
    <property type="evidence" value="ECO:0007669"/>
    <property type="project" value="UniProtKB-SubCell"/>
</dbReference>
<dbReference type="InterPro" id="IPR000008">
    <property type="entry name" value="C2_dom"/>
</dbReference>
<dbReference type="Pfam" id="PF00069">
    <property type="entry name" value="Pkinase"/>
    <property type="match status" value="1"/>
</dbReference>
<dbReference type="InterPro" id="IPR017892">
    <property type="entry name" value="Pkinase_C"/>
</dbReference>
<keyword evidence="11" id="KW-0677">Repeat</keyword>
<dbReference type="GO" id="GO:0004697">
    <property type="term" value="F:diacylglycerol-dependent serine/threonine kinase activity"/>
    <property type="evidence" value="ECO:0007669"/>
    <property type="project" value="UniProtKB-EC"/>
</dbReference>
<keyword evidence="12 20" id="KW-0547">Nucleotide-binding</keyword>
<evidence type="ECO:0000256" key="19">
    <source>
        <dbReference type="PROSITE-ProRule" id="PRU01207"/>
    </source>
</evidence>
<evidence type="ECO:0000256" key="17">
    <source>
        <dbReference type="ARBA" id="ARBA00047272"/>
    </source>
</evidence>
<dbReference type="SUPFAM" id="SSF49562">
    <property type="entry name" value="C2 domain (Calcium/lipid-binding domain, CaLB)"/>
    <property type="match status" value="1"/>
</dbReference>
<accession>A0A7M5XN76</accession>
<dbReference type="SMART" id="SM00742">
    <property type="entry name" value="Hr1"/>
    <property type="match status" value="3"/>
</dbReference>
<dbReference type="InterPro" id="IPR035892">
    <property type="entry name" value="C2_domain_sf"/>
</dbReference>
<dbReference type="InterPro" id="IPR011009">
    <property type="entry name" value="Kinase-like_dom_sf"/>
</dbReference>
<dbReference type="InterPro" id="IPR000961">
    <property type="entry name" value="AGC-kinase_C"/>
</dbReference>
<keyword evidence="8" id="KW-0723">Serine/threonine-protein kinase</keyword>
<evidence type="ECO:0000256" key="15">
    <source>
        <dbReference type="ARBA" id="ARBA00023054"/>
    </source>
</evidence>
<dbReference type="Pfam" id="PF00433">
    <property type="entry name" value="Pkinase_C"/>
    <property type="match status" value="1"/>
</dbReference>
<evidence type="ECO:0000256" key="18">
    <source>
        <dbReference type="ARBA" id="ARBA00047470"/>
    </source>
</evidence>
<dbReference type="SMART" id="SM00220">
    <property type="entry name" value="S_TKc"/>
    <property type="match status" value="1"/>
</dbReference>
<evidence type="ECO:0000259" key="24">
    <source>
        <dbReference type="PROSITE" id="PS51860"/>
    </source>
</evidence>